<sequence>MLDRLLLAPAWRRIIPPCSPSWLRPAGLSVLLWAVRRRCRAICWRCRTEDQYNQMQAAHLYAGLAGEYEGLVGE</sequence>
<dbReference type="AlphaFoldDB" id="A0A1Y2BLJ6"/>
<reference evidence="1 2" key="1">
    <citation type="submission" date="2016-07" db="EMBL/GenBank/DDBJ databases">
        <title>Pervasive Adenine N6-methylation of Active Genes in Fungi.</title>
        <authorList>
            <consortium name="DOE Joint Genome Institute"/>
            <person name="Mondo S.J."/>
            <person name="Dannebaum R.O."/>
            <person name="Kuo R.C."/>
            <person name="Labutti K."/>
            <person name="Haridas S."/>
            <person name="Kuo A."/>
            <person name="Salamov A."/>
            <person name="Ahrendt S.R."/>
            <person name="Lipzen A."/>
            <person name="Sullivan W."/>
            <person name="Andreopoulos W.B."/>
            <person name="Clum A."/>
            <person name="Lindquist E."/>
            <person name="Daum C."/>
            <person name="Ramamoorthy G.K."/>
            <person name="Gryganskyi A."/>
            <person name="Culley D."/>
            <person name="Magnuson J.K."/>
            <person name="James T.Y."/>
            <person name="O'Malley M.A."/>
            <person name="Stajich J.E."/>
            <person name="Spatafora J.W."/>
            <person name="Visel A."/>
            <person name="Grigoriev I.V."/>
        </authorList>
    </citation>
    <scope>NUCLEOTIDE SEQUENCE [LARGE SCALE GENOMIC DNA]</scope>
    <source>
        <strain evidence="1 2">68-887.2</strain>
    </source>
</reference>
<evidence type="ECO:0000313" key="2">
    <source>
        <dbReference type="Proteomes" id="UP000193986"/>
    </source>
</evidence>
<name>A0A1Y2BLJ6_9TREE</name>
<comment type="caution">
    <text evidence="1">The sequence shown here is derived from an EMBL/GenBank/DDBJ whole genome shotgun (WGS) entry which is preliminary data.</text>
</comment>
<dbReference type="EMBL" id="MCFC01000001">
    <property type="protein sequence ID" value="ORY35601.1"/>
    <property type="molecule type" value="Genomic_DNA"/>
</dbReference>
<dbReference type="InParanoid" id="A0A1Y2BLJ6"/>
<keyword evidence="2" id="KW-1185">Reference proteome</keyword>
<organism evidence="1 2">
    <name type="scientific">Naematelia encephala</name>
    <dbReference type="NCBI Taxonomy" id="71784"/>
    <lineage>
        <taxon>Eukaryota</taxon>
        <taxon>Fungi</taxon>
        <taxon>Dikarya</taxon>
        <taxon>Basidiomycota</taxon>
        <taxon>Agaricomycotina</taxon>
        <taxon>Tremellomycetes</taxon>
        <taxon>Tremellales</taxon>
        <taxon>Naemateliaceae</taxon>
        <taxon>Naematelia</taxon>
    </lineage>
</organism>
<proteinExistence type="predicted"/>
<dbReference type="OrthoDB" id="270392at2759"/>
<accession>A0A1Y2BLJ6</accession>
<dbReference type="Proteomes" id="UP000193986">
    <property type="component" value="Unassembled WGS sequence"/>
</dbReference>
<gene>
    <name evidence="1" type="ORF">BCR39DRAFT_510991</name>
</gene>
<evidence type="ECO:0000313" key="1">
    <source>
        <dbReference type="EMBL" id="ORY35601.1"/>
    </source>
</evidence>
<protein>
    <submittedName>
        <fullName evidence="1">Uncharacterized protein</fullName>
    </submittedName>
</protein>